<dbReference type="InterPro" id="IPR027417">
    <property type="entry name" value="P-loop_NTPase"/>
</dbReference>
<dbReference type="PANTHER" id="PTHR32182:SF0">
    <property type="entry name" value="DNA REPLICATION AND REPAIR PROTEIN RECF"/>
    <property type="match status" value="1"/>
</dbReference>
<name>A0A402BFT2_9CHLR</name>
<gene>
    <name evidence="3" type="ORF">KDA_56900</name>
</gene>
<dbReference type="PANTHER" id="PTHR32182">
    <property type="entry name" value="DNA REPLICATION AND REPAIR PROTEIN RECF"/>
    <property type="match status" value="1"/>
</dbReference>
<keyword evidence="4" id="KW-1185">Reference proteome</keyword>
<feature type="coiled-coil region" evidence="1">
    <location>
        <begin position="510"/>
        <end position="558"/>
    </location>
</feature>
<proteinExistence type="predicted"/>
<dbReference type="GO" id="GO:0006302">
    <property type="term" value="P:double-strand break repair"/>
    <property type="evidence" value="ECO:0007669"/>
    <property type="project" value="InterPro"/>
</dbReference>
<dbReference type="Proteomes" id="UP000287171">
    <property type="component" value="Unassembled WGS sequence"/>
</dbReference>
<dbReference type="Gene3D" id="3.40.50.300">
    <property type="entry name" value="P-loop containing nucleotide triphosphate hydrolases"/>
    <property type="match status" value="1"/>
</dbReference>
<keyword evidence="1" id="KW-0175">Coiled coil</keyword>
<dbReference type="RefSeq" id="WP_126630356.1">
    <property type="nucleotide sequence ID" value="NZ_BIFT01000002.1"/>
</dbReference>
<dbReference type="GO" id="GO:0000731">
    <property type="term" value="P:DNA synthesis involved in DNA repair"/>
    <property type="evidence" value="ECO:0007669"/>
    <property type="project" value="TreeGrafter"/>
</dbReference>
<evidence type="ECO:0000256" key="1">
    <source>
        <dbReference type="SAM" id="Coils"/>
    </source>
</evidence>
<feature type="coiled-coil region" evidence="1">
    <location>
        <begin position="901"/>
        <end position="935"/>
    </location>
</feature>
<comment type="caution">
    <text evidence="3">The sequence shown here is derived from an EMBL/GenBank/DDBJ whole genome shotgun (WGS) entry which is preliminary data.</text>
</comment>
<feature type="coiled-coil region" evidence="1">
    <location>
        <begin position="987"/>
        <end position="1075"/>
    </location>
</feature>
<dbReference type="Pfam" id="PF13476">
    <property type="entry name" value="AAA_23"/>
    <property type="match status" value="1"/>
</dbReference>
<reference evidence="4" key="1">
    <citation type="submission" date="2018-12" db="EMBL/GenBank/DDBJ databases">
        <title>Tengunoibacter tsumagoiensis gen. nov., sp. nov., Dictyobacter kobayashii sp. nov., D. alpinus sp. nov., and D. joshuensis sp. nov. and description of Dictyobacteraceae fam. nov. within the order Ktedonobacterales isolated from Tengu-no-mugimeshi.</title>
        <authorList>
            <person name="Wang C.M."/>
            <person name="Zheng Y."/>
            <person name="Sakai Y."/>
            <person name="Toyoda A."/>
            <person name="Minakuchi Y."/>
            <person name="Abe K."/>
            <person name="Yokota A."/>
            <person name="Yabe S."/>
        </authorList>
    </citation>
    <scope>NUCLEOTIDE SEQUENCE [LARGE SCALE GENOMIC DNA]</scope>
    <source>
        <strain evidence="4">Uno16</strain>
    </source>
</reference>
<dbReference type="EMBL" id="BIFT01000002">
    <property type="protein sequence ID" value="GCE30206.1"/>
    <property type="molecule type" value="Genomic_DNA"/>
</dbReference>
<dbReference type="GO" id="GO:0016887">
    <property type="term" value="F:ATP hydrolysis activity"/>
    <property type="evidence" value="ECO:0007669"/>
    <property type="project" value="InterPro"/>
</dbReference>
<organism evidence="3 4">
    <name type="scientific">Dictyobacter alpinus</name>
    <dbReference type="NCBI Taxonomy" id="2014873"/>
    <lineage>
        <taxon>Bacteria</taxon>
        <taxon>Bacillati</taxon>
        <taxon>Chloroflexota</taxon>
        <taxon>Ktedonobacteria</taxon>
        <taxon>Ktedonobacterales</taxon>
        <taxon>Dictyobacteraceae</taxon>
        <taxon>Dictyobacter</taxon>
    </lineage>
</organism>
<dbReference type="OrthoDB" id="9776649at2"/>
<dbReference type="SUPFAM" id="SSF52540">
    <property type="entry name" value="P-loop containing nucleoside triphosphate hydrolases"/>
    <property type="match status" value="1"/>
</dbReference>
<dbReference type="InterPro" id="IPR038729">
    <property type="entry name" value="Rad50/SbcC_AAA"/>
</dbReference>
<evidence type="ECO:0000313" key="3">
    <source>
        <dbReference type="EMBL" id="GCE30206.1"/>
    </source>
</evidence>
<sequence length="1462" mass="167501">MTYRIEAPTLWDESGTSAAHTQTELLQQVAGGPPGYRLRRIILTNFWLYDHQEFEIPHGRLFLAGDNRSGKSTVLTAAITLALDGDYHPERIDTFGKREKRIDYYILGSNESNTPFTRDSRTTYIGLEFEWCDMTQPPFASELRALWERGEYQQANFLTIGIAFHGNRNNANPISALRFIITDGKRLEYDIPTIITGKDSQRACDLKTFKKTLAEHGQVFESQHEYEQKVSQYLFNFASVNDFRRLIRQLLYLRQPNLNSVLSLESVRTFLDQSLPSIPADLVQHAATTLELMESLQEEIEQRKKAYNAVEKLHLAQQVVAVARTRIAACEYVHTQLLANAANNDVTRLKRNITRAENELERYQRQLHDLERTQVEVAGKISALEGSEGLQAAQQLGHLQEQTIAYTKDFEEKGLILTDATTNREQVEQDIKTQGTAFARMQQQTEQLLVTMRTMADQEAHWQLASEQLSATINQLKSFSLEASTPDIQTHISSLLAVSLQERLDWLGRLRQLHRTIEQTQTRLQAAQQQESQAYDTLDQANRQFDAERDTLVAVQQELADRLDGLLEDSAYDQHFTQLHERAAEDWNAALPPQEMVDRLGEVLREYESIITSIIEALKKSRRQIQQELDTTRQRQGEKNQELRQARIAYELKLQEPEYTPYRSEHRQKARASLAAQNITAFPLYMLIDFTAAIDSQSAQAGSIEYLLEDAGLLDALVVPTDDATAADAILAAEGLSDCYLDIQRITHDQQQNSAHTTTRLLQLDPALQEDPATRNNNWQEIIGPLLSLLEQHIYPALAQNPSSEQSVSWRHGLLTGIAGAGSARCIGKATRLREQQTQQLLLAQQVEVFENELQKISSQIEVLEQQQLRQADLHEQLGTIFKESKIEFHATTLQGILVALQKAEARYQQVHNESQDIRQQITTLKTRLQRETAEVFVFAYEADKVERAYEATNKLASEHKTLNSYGERLIATWQGYKRAAQQLGQVKNAEMRAEVARRKAEQVLTQSKAELEMLERMLRETEQGGLDGLLSQLHELQTRHSELPDELQKLREQRTRAESNLENSSAEYTKAQEVRTINQQRCNDAYEHFLYLLHAYPVEMLAHTDQQIEATTGFEAAQEFLIEPLGSQEEVYLARRNELQKHEHTVQSELYRVYSEVINRLHEYSPQVDDQGIIRFANADQANAYELLSRLGEEIRYQDQLLAVRERELFQNFLLEEMADTVGKHITDAEKWVERMNAVLGQSPLVGEYYHLKWVYKAQERDQPGNALAHYHDLLRRQAQTFKQEEIDALVYAFRQEINALQAQKHVTTEATFAEALAQIFDYRTWFQFEIYITRNDGSQQHLTNRFFKKGSGAEQYVTLYVPFFAALSALYESAGKGAPRLIALDEAFDKVSVENTRKLLKFLGSQNFQWIMTGPRVTGEATEIPACVKYTMFCQKEQELATGFASFWSTDTSLDEISKS</sequence>
<feature type="coiled-coil region" evidence="1">
    <location>
        <begin position="286"/>
        <end position="313"/>
    </location>
</feature>
<evidence type="ECO:0000259" key="2">
    <source>
        <dbReference type="Pfam" id="PF13476"/>
    </source>
</evidence>
<feature type="domain" description="Rad50/SbcC-type AAA" evidence="2">
    <location>
        <begin position="40"/>
        <end position="361"/>
    </location>
</feature>
<accession>A0A402BFT2</accession>
<feature type="coiled-coil region" evidence="1">
    <location>
        <begin position="339"/>
        <end position="380"/>
    </location>
</feature>
<evidence type="ECO:0000313" key="4">
    <source>
        <dbReference type="Proteomes" id="UP000287171"/>
    </source>
</evidence>
<dbReference type="Pfam" id="PF13558">
    <property type="entry name" value="SbcC_Walker_B"/>
    <property type="match status" value="1"/>
</dbReference>
<protein>
    <recommendedName>
        <fullName evidence="2">Rad50/SbcC-type AAA domain-containing protein</fullName>
    </recommendedName>
</protein>